<feature type="compositionally biased region" description="Basic and acidic residues" evidence="1">
    <location>
        <begin position="74"/>
        <end position="89"/>
    </location>
</feature>
<evidence type="ECO:0000313" key="2">
    <source>
        <dbReference type="EMBL" id="KII73429.1"/>
    </source>
</evidence>
<reference evidence="2 3" key="1">
    <citation type="journal article" date="2014" name="Genome Biol. Evol.">
        <title>The genome of the myxosporean Thelohanellus kitauei shows adaptations to nutrient acquisition within its fish host.</title>
        <authorList>
            <person name="Yang Y."/>
            <person name="Xiong J."/>
            <person name="Zhou Z."/>
            <person name="Huo F."/>
            <person name="Miao W."/>
            <person name="Ran C."/>
            <person name="Liu Y."/>
            <person name="Zhang J."/>
            <person name="Feng J."/>
            <person name="Wang M."/>
            <person name="Wang M."/>
            <person name="Wang L."/>
            <person name="Yao B."/>
        </authorList>
    </citation>
    <scope>NUCLEOTIDE SEQUENCE [LARGE SCALE GENOMIC DNA]</scope>
    <source>
        <strain evidence="2">Wuqing</strain>
    </source>
</reference>
<feature type="region of interest" description="Disordered" evidence="1">
    <location>
        <begin position="61"/>
        <end position="110"/>
    </location>
</feature>
<evidence type="ECO:0000256" key="1">
    <source>
        <dbReference type="SAM" id="MobiDB-lite"/>
    </source>
</evidence>
<dbReference type="EMBL" id="JWZT01000849">
    <property type="protein sequence ID" value="KII73429.1"/>
    <property type="molecule type" value="Genomic_DNA"/>
</dbReference>
<sequence>MELNLVSGQTLLFNNIDRENYFSLHQYCVDNKLRVRKASEKIKLAESIEVGKEDIFKTDLPLEDSDIDDADYNPFKEHESTSSEEEPPKPDVNVAKSYQPFDPSRFLAKF</sequence>
<dbReference type="OrthoDB" id="498543at2759"/>
<accession>A0A0C2J6I8</accession>
<comment type="caution">
    <text evidence="2">The sequence shown here is derived from an EMBL/GenBank/DDBJ whole genome shotgun (WGS) entry which is preliminary data.</text>
</comment>
<keyword evidence="3" id="KW-1185">Reference proteome</keyword>
<dbReference type="AlphaFoldDB" id="A0A0C2J6I8"/>
<name>A0A0C2J6I8_THEKT</name>
<protein>
    <submittedName>
        <fullName evidence="2">Uncharacterized protein</fullName>
    </submittedName>
</protein>
<dbReference type="Proteomes" id="UP000031668">
    <property type="component" value="Unassembled WGS sequence"/>
</dbReference>
<gene>
    <name evidence="2" type="ORF">RF11_05265</name>
</gene>
<evidence type="ECO:0000313" key="3">
    <source>
        <dbReference type="Proteomes" id="UP000031668"/>
    </source>
</evidence>
<proteinExistence type="predicted"/>
<organism evidence="2 3">
    <name type="scientific">Thelohanellus kitauei</name>
    <name type="common">Myxosporean</name>
    <dbReference type="NCBI Taxonomy" id="669202"/>
    <lineage>
        <taxon>Eukaryota</taxon>
        <taxon>Metazoa</taxon>
        <taxon>Cnidaria</taxon>
        <taxon>Myxozoa</taxon>
        <taxon>Myxosporea</taxon>
        <taxon>Bivalvulida</taxon>
        <taxon>Platysporina</taxon>
        <taxon>Myxobolidae</taxon>
        <taxon>Thelohanellus</taxon>
    </lineage>
</organism>
<feature type="compositionally biased region" description="Acidic residues" evidence="1">
    <location>
        <begin position="61"/>
        <end position="71"/>
    </location>
</feature>